<organism evidence="1 2">
    <name type="scientific">Candidatus Magasanikbacteria bacterium RIFOXYD2_FULL_41_14</name>
    <dbReference type="NCBI Taxonomy" id="1798709"/>
    <lineage>
        <taxon>Bacteria</taxon>
        <taxon>Candidatus Magasanikiibacteriota</taxon>
    </lineage>
</organism>
<reference evidence="1 2" key="1">
    <citation type="journal article" date="2016" name="Nat. Commun.">
        <title>Thousands of microbial genomes shed light on interconnected biogeochemical processes in an aquifer system.</title>
        <authorList>
            <person name="Anantharaman K."/>
            <person name="Brown C.T."/>
            <person name="Hug L.A."/>
            <person name="Sharon I."/>
            <person name="Castelle C.J."/>
            <person name="Probst A.J."/>
            <person name="Thomas B.C."/>
            <person name="Singh A."/>
            <person name="Wilkins M.J."/>
            <person name="Karaoz U."/>
            <person name="Brodie E.L."/>
            <person name="Williams K.H."/>
            <person name="Hubbard S.S."/>
            <person name="Banfield J.F."/>
        </authorList>
    </citation>
    <scope>NUCLEOTIDE SEQUENCE [LARGE SCALE GENOMIC DNA]</scope>
</reference>
<evidence type="ECO:0000313" key="2">
    <source>
        <dbReference type="Proteomes" id="UP000178254"/>
    </source>
</evidence>
<name>A0A1F6PFK4_9BACT</name>
<comment type="caution">
    <text evidence="1">The sequence shown here is derived from an EMBL/GenBank/DDBJ whole genome shotgun (WGS) entry which is preliminary data.</text>
</comment>
<dbReference type="STRING" id="1798709.A2538_04640"/>
<proteinExistence type="predicted"/>
<dbReference type="EMBL" id="MFRE01000005">
    <property type="protein sequence ID" value="OGH94947.1"/>
    <property type="molecule type" value="Genomic_DNA"/>
</dbReference>
<dbReference type="AlphaFoldDB" id="A0A1F6PFK4"/>
<gene>
    <name evidence="1" type="ORF">A2538_04640</name>
</gene>
<sequence length="761" mass="79909">MNTAATMGTTDTLTRVKTGSVTKLKLAVATLAAVLAGGAAFGFSPPPRGSTYYNTVSSCRAIAGGVATEVQYTNRCTAGKNYTYVCLNDNTYRLIWRSPCAGTPTSASPSPVDTFVNGTCRQLPNGIVVTENYLTKCSGTNKYTYSCYSPTRLKTTNTACTATAPYCLDTDGGLNFTTRATVGMSNPRTGAFISAGIDTCVGNMAKEGSCIGGSPRFSTTSCPSNFTCGTTPSTAGRCVYNSPNRCVDLDSGVDQYTASSARLISLSNGTVVSEQADSCLADSALSGYVKEAFCDGNNIAFVTSTCAAGEACNAGKCAPLPQGTLDVLLQPNTGLYQAHAVGSFFNNSIIYSEITIGLLARNEPVRINRVLIKINASPGDQVANDYQSIQLYNGSTVPLGSVTPTVVDIPGVGPSVVADFNNLNFVVYTTTSTATNTASLPVRFAFNSLGDSALESGTSPLMSFGTGGNAQDSVFIEAEGVNSGVRLSNDQINGAASSSFKGVGRMHYVLYKSIPTLSLGSGFSPILTNNSENILSKFRIYASSRGPIALKQLAFKLDLIDSGTFDPISASWFKLYRNSTDISDLVYFNRIDPGTGAVVRLSSEASAPTSSRFITAGDNQTLYVVWRDSGEEVVPSGSSVDYQLKATLSGFNHSADNDLIRTKLLVDNVELTQVDGLEPRYLDVWSGGTCEDDRIGIIGLQSLNGISSGLSPVTSAATFVWSDMSAEPHSAAMSTCSGVLSSGDWFNSIGITGPVYQTIVN</sequence>
<accession>A0A1F6PFK4</accession>
<evidence type="ECO:0000313" key="1">
    <source>
        <dbReference type="EMBL" id="OGH94947.1"/>
    </source>
</evidence>
<dbReference type="Proteomes" id="UP000178254">
    <property type="component" value="Unassembled WGS sequence"/>
</dbReference>
<protein>
    <submittedName>
        <fullName evidence="1">Uncharacterized protein</fullName>
    </submittedName>
</protein>